<dbReference type="EMBL" id="FNVT01000002">
    <property type="protein sequence ID" value="SEG20442.1"/>
    <property type="molecule type" value="Genomic_DNA"/>
</dbReference>
<proteinExistence type="predicted"/>
<sequence length="146" mass="15466">MRGLAHHPLYVRGLVESLAREGVVTIGEHAELREPSLSTVPRPLAAARDNRLSFVRAGALDVLRMAALLGGEFAGTEVATLLGPSIIDLADDLQEAVAAGTFVDAGQRMGFRHPLIRHALYDGMPAVLRIELHRDAAQAMGGIGGV</sequence>
<organism evidence="1 2">
    <name type="scientific">Nonomuraea solani</name>
    <dbReference type="NCBI Taxonomy" id="1144553"/>
    <lineage>
        <taxon>Bacteria</taxon>
        <taxon>Bacillati</taxon>
        <taxon>Actinomycetota</taxon>
        <taxon>Actinomycetes</taxon>
        <taxon>Streptosporangiales</taxon>
        <taxon>Streptosporangiaceae</taxon>
        <taxon>Nonomuraea</taxon>
    </lineage>
</organism>
<evidence type="ECO:0000313" key="1">
    <source>
        <dbReference type="EMBL" id="SEG20442.1"/>
    </source>
</evidence>
<keyword evidence="2" id="KW-1185">Reference proteome</keyword>
<dbReference type="RefSeq" id="WP_103954917.1">
    <property type="nucleotide sequence ID" value="NZ_FNVT01000002.1"/>
</dbReference>
<dbReference type="Proteomes" id="UP000236732">
    <property type="component" value="Unassembled WGS sequence"/>
</dbReference>
<dbReference type="AlphaFoldDB" id="A0A1H5Y9F0"/>
<reference evidence="1 2" key="1">
    <citation type="submission" date="2016-10" db="EMBL/GenBank/DDBJ databases">
        <authorList>
            <person name="de Groot N.N."/>
        </authorList>
    </citation>
    <scope>NUCLEOTIDE SEQUENCE [LARGE SCALE GENOMIC DNA]</scope>
    <source>
        <strain evidence="1 2">CGMCC 4.7037</strain>
    </source>
</reference>
<dbReference type="OrthoDB" id="4500249at2"/>
<protein>
    <submittedName>
        <fullName evidence="1">Uncharacterized protein</fullName>
    </submittedName>
</protein>
<evidence type="ECO:0000313" key="2">
    <source>
        <dbReference type="Proteomes" id="UP000236732"/>
    </source>
</evidence>
<gene>
    <name evidence="1" type="ORF">SAMN05444920_102186</name>
</gene>
<accession>A0A1H5Y9F0</accession>
<name>A0A1H5Y9F0_9ACTN</name>